<dbReference type="AlphaFoldDB" id="A0A1H2FN31"/>
<dbReference type="GO" id="GO:0008300">
    <property type="term" value="P:isoprenoid catabolic process"/>
    <property type="evidence" value="ECO:0007669"/>
    <property type="project" value="TreeGrafter"/>
</dbReference>
<sequence>MIKSDIQDGVARITLNQPDRANALGPALVEALIDGIDEAVAENVHTLVLAGEGKSFCGGLDLSRLAEESDADLAHRLLRIEVLLQKVYRAPCYTVALTHGTISGAGADLAAACIRRVAAERTRFRFPGIRFGVVLGTRRLVELVGARGYRIILEQEMLNAEDALNTGLITDIIEAEAWAALVEDIGSRIGALPGHAVKRVALVGRDEEHCERDMGVLARSLVEPGLRGRVQRYWESALAAAQNRGNAT</sequence>
<reference evidence="3" key="1">
    <citation type="submission" date="2016-10" db="EMBL/GenBank/DDBJ databases">
        <authorList>
            <person name="Varghese N."/>
            <person name="Submissions S."/>
        </authorList>
    </citation>
    <scope>NUCLEOTIDE SEQUENCE [LARGE SCALE GENOMIC DNA]</scope>
    <source>
        <strain evidence="3">DSM 17875</strain>
    </source>
</reference>
<name>A0A1H2FN31_9PSED</name>
<dbReference type="Gene3D" id="3.90.226.10">
    <property type="entry name" value="2-enoyl-CoA Hydratase, Chain A, domain 1"/>
    <property type="match status" value="1"/>
</dbReference>
<dbReference type="CDD" id="cd06558">
    <property type="entry name" value="crotonase-like"/>
    <property type="match status" value="1"/>
</dbReference>
<comment type="similarity">
    <text evidence="1">Belongs to the enoyl-CoA hydratase/isomerase family.</text>
</comment>
<dbReference type="Pfam" id="PF00378">
    <property type="entry name" value="ECH_1"/>
    <property type="match status" value="1"/>
</dbReference>
<dbReference type="STRING" id="364197.SAMN05216296_1696"/>
<protein>
    <submittedName>
        <fullName evidence="2">Enoyl-CoA hydratase/carnithine racemase</fullName>
    </submittedName>
</protein>
<dbReference type="InterPro" id="IPR051683">
    <property type="entry name" value="Enoyl-CoA_Hydratase/Isomerase"/>
</dbReference>
<dbReference type="InterPro" id="IPR001753">
    <property type="entry name" value="Enoyl-CoA_hydra/iso"/>
</dbReference>
<dbReference type="EMBL" id="LT629785">
    <property type="protein sequence ID" value="SDU08732.1"/>
    <property type="molecule type" value="Genomic_DNA"/>
</dbReference>
<evidence type="ECO:0000313" key="2">
    <source>
        <dbReference type="EMBL" id="SDU08732.1"/>
    </source>
</evidence>
<evidence type="ECO:0000313" key="3">
    <source>
        <dbReference type="Proteomes" id="UP000243232"/>
    </source>
</evidence>
<dbReference type="InterPro" id="IPR029045">
    <property type="entry name" value="ClpP/crotonase-like_dom_sf"/>
</dbReference>
<dbReference type="PANTHER" id="PTHR42964:SF1">
    <property type="entry name" value="POLYKETIDE BIOSYNTHESIS ENOYL-COA HYDRATASE PKSH-RELATED"/>
    <property type="match status" value="1"/>
</dbReference>
<accession>A0A1H2FN31</accession>
<dbReference type="RefSeq" id="WP_090194147.1">
    <property type="nucleotide sequence ID" value="NZ_LT629785.1"/>
</dbReference>
<keyword evidence="3" id="KW-1185">Reference proteome</keyword>
<dbReference type="PANTHER" id="PTHR42964">
    <property type="entry name" value="ENOYL-COA HYDRATASE"/>
    <property type="match status" value="1"/>
</dbReference>
<evidence type="ECO:0000256" key="1">
    <source>
        <dbReference type="ARBA" id="ARBA00005254"/>
    </source>
</evidence>
<dbReference type="SUPFAM" id="SSF52096">
    <property type="entry name" value="ClpP/crotonase"/>
    <property type="match status" value="1"/>
</dbReference>
<organism evidence="2 3">
    <name type="scientific">Pseudomonas pohangensis</name>
    <dbReference type="NCBI Taxonomy" id="364197"/>
    <lineage>
        <taxon>Bacteria</taxon>
        <taxon>Pseudomonadati</taxon>
        <taxon>Pseudomonadota</taxon>
        <taxon>Gammaproteobacteria</taxon>
        <taxon>Pseudomonadales</taxon>
        <taxon>Pseudomonadaceae</taxon>
        <taxon>Pseudomonas</taxon>
    </lineage>
</organism>
<proteinExistence type="inferred from homology"/>
<gene>
    <name evidence="2" type="ORF">SAMN05216296_1696</name>
</gene>
<dbReference type="GO" id="GO:0003824">
    <property type="term" value="F:catalytic activity"/>
    <property type="evidence" value="ECO:0007669"/>
    <property type="project" value="UniProtKB-ARBA"/>
</dbReference>
<dbReference type="OrthoDB" id="9777711at2"/>
<dbReference type="Proteomes" id="UP000243232">
    <property type="component" value="Chromosome I"/>
</dbReference>